<dbReference type="STRING" id="1527607.SAMN05428957_1044"/>
<dbReference type="Proteomes" id="UP000198552">
    <property type="component" value="Unassembled WGS sequence"/>
</dbReference>
<protein>
    <submittedName>
        <fullName evidence="2">Nucleoside-diphosphate-sugar epimerase</fullName>
    </submittedName>
</protein>
<dbReference type="InterPro" id="IPR036291">
    <property type="entry name" value="NAD(P)-bd_dom_sf"/>
</dbReference>
<evidence type="ECO:0000259" key="1">
    <source>
        <dbReference type="Pfam" id="PF22917"/>
    </source>
</evidence>
<gene>
    <name evidence="2" type="ORF">SAMN05428957_1044</name>
</gene>
<dbReference type="OrthoDB" id="4392084at2"/>
<dbReference type="Gene3D" id="3.40.50.720">
    <property type="entry name" value="NAD(P)-binding Rossmann-like Domain"/>
    <property type="match status" value="1"/>
</dbReference>
<dbReference type="AlphaFoldDB" id="A0A1G9RZ51"/>
<evidence type="ECO:0000313" key="3">
    <source>
        <dbReference type="Proteomes" id="UP000198552"/>
    </source>
</evidence>
<dbReference type="RefSeq" id="WP_091568677.1">
    <property type="nucleotide sequence ID" value="NZ_FNHP01000004.1"/>
</dbReference>
<sequence length="348" mass="37897">MKALVIGGSGLVGGHLVRALAAAGWETAATQRTPPRASPATHRAIALDLLDPASVQALPGQVAGVSHVFFLARTLQKGYRIERESNVRVLEAVLDVLQDLPSLRHVQLVHGLKWYGSTAGPFPVPARESDPVPGAAHFYYDQHALVRERAQGRPWHWSTLRPHCVSGVATHSPSNVMLGMAVYAQLMKEQGLPLAFPGSQAAFDARLTYTSADLLARAMLWAAADPAARDEDFNVANGDVFSWSQVWPAVAAAFGMEAAPPRPQALRDTMPPLAVLWSRVVQRDALVPNALPALVDWNFMDATLALAWEQTMSLEKLRRHGFGETVDTPAMILEIIQAYRRLRILPAP</sequence>
<keyword evidence="3" id="KW-1185">Reference proteome</keyword>
<proteinExistence type="predicted"/>
<dbReference type="EMBL" id="FNHP01000004">
    <property type="protein sequence ID" value="SDM28568.1"/>
    <property type="molecule type" value="Genomic_DNA"/>
</dbReference>
<dbReference type="PANTHER" id="PTHR32487:SF0">
    <property type="entry name" value="3-OXO-DELTA(4,5)-STEROID 5-BETA-REDUCTASE"/>
    <property type="match status" value="1"/>
</dbReference>
<organism evidence="2 3">
    <name type="scientific">Oryzisolibacter propanilivorax</name>
    <dbReference type="NCBI Taxonomy" id="1527607"/>
    <lineage>
        <taxon>Bacteria</taxon>
        <taxon>Pseudomonadati</taxon>
        <taxon>Pseudomonadota</taxon>
        <taxon>Betaproteobacteria</taxon>
        <taxon>Burkholderiales</taxon>
        <taxon>Comamonadaceae</taxon>
        <taxon>Oryzisolibacter</taxon>
    </lineage>
</organism>
<dbReference type="Pfam" id="PF22917">
    <property type="entry name" value="PRISE"/>
    <property type="match status" value="1"/>
</dbReference>
<evidence type="ECO:0000313" key="2">
    <source>
        <dbReference type="EMBL" id="SDM28568.1"/>
    </source>
</evidence>
<accession>A0A1G9RZ51</accession>
<feature type="domain" description="PRISE-like Rossmann-fold" evidence="1">
    <location>
        <begin position="62"/>
        <end position="259"/>
    </location>
</feature>
<dbReference type="SUPFAM" id="SSF51735">
    <property type="entry name" value="NAD(P)-binding Rossmann-fold domains"/>
    <property type="match status" value="1"/>
</dbReference>
<dbReference type="InterPro" id="IPR055222">
    <property type="entry name" value="PRISE-like_Rossmann-fold"/>
</dbReference>
<name>A0A1G9RZ51_9BURK</name>
<dbReference type="PANTHER" id="PTHR32487">
    <property type="entry name" value="3-OXO-DELTA(4,5)-STEROID 5-BETA-REDUCTASE"/>
    <property type="match status" value="1"/>
</dbReference>
<reference evidence="3" key="1">
    <citation type="submission" date="2016-10" db="EMBL/GenBank/DDBJ databases">
        <authorList>
            <person name="Varghese N."/>
            <person name="Submissions S."/>
        </authorList>
    </citation>
    <scope>NUCLEOTIDE SEQUENCE [LARGE SCALE GENOMIC DNA]</scope>
    <source>
        <strain evidence="3">EPL6</strain>
    </source>
</reference>